<dbReference type="Gene3D" id="3.40.950.10">
    <property type="entry name" value="Fe-only Hydrogenase (Larger Subunit), Chain L, domain 3"/>
    <property type="match status" value="1"/>
</dbReference>
<comment type="similarity">
    <text evidence="1">Belongs to the NARF family.</text>
</comment>
<dbReference type="Pfam" id="PF02906">
    <property type="entry name" value="Fe_hyd_lg_C"/>
    <property type="match status" value="2"/>
</dbReference>
<dbReference type="OrthoDB" id="10253113at2759"/>
<dbReference type="InterPro" id="IPR009016">
    <property type="entry name" value="Fe_hydrogenase"/>
</dbReference>
<keyword evidence="4" id="KW-1185">Reference proteome</keyword>
<protein>
    <submittedName>
        <fullName evidence="3">Cytosolic Fe-S cluster assembly factor narfl</fullName>
    </submittedName>
</protein>
<dbReference type="AlphaFoldDB" id="A0A9W5WWM2"/>
<evidence type="ECO:0000313" key="4">
    <source>
        <dbReference type="Proteomes" id="UP001057455"/>
    </source>
</evidence>
<dbReference type="InterPro" id="IPR050340">
    <property type="entry name" value="Cytosolic_Fe-S_CAF"/>
</dbReference>
<proteinExistence type="inferred from homology"/>
<evidence type="ECO:0000259" key="2">
    <source>
        <dbReference type="Pfam" id="PF02906"/>
    </source>
</evidence>
<dbReference type="EMBL" id="BLIY01000024">
    <property type="protein sequence ID" value="GFE55827.1"/>
    <property type="molecule type" value="Genomic_DNA"/>
</dbReference>
<accession>A0A9W5WWM2</accession>
<dbReference type="PANTHER" id="PTHR11615">
    <property type="entry name" value="NITRATE, FORMATE, IRON DEHYDROGENASE"/>
    <property type="match status" value="1"/>
</dbReference>
<reference evidence="3" key="1">
    <citation type="submission" date="2019-12" db="EMBL/GenBank/DDBJ databases">
        <title>Genome sequence of Babesia ovis.</title>
        <authorList>
            <person name="Yamagishi J."/>
            <person name="Sevinc F."/>
            <person name="Xuan X."/>
        </authorList>
    </citation>
    <scope>NUCLEOTIDE SEQUENCE</scope>
    <source>
        <strain evidence="3">Selcuk</strain>
    </source>
</reference>
<evidence type="ECO:0000256" key="1">
    <source>
        <dbReference type="ARBA" id="ARBA00006596"/>
    </source>
</evidence>
<dbReference type="InterPro" id="IPR004108">
    <property type="entry name" value="Fe_hydrogenase_lsu_C"/>
</dbReference>
<dbReference type="SUPFAM" id="SSF53920">
    <property type="entry name" value="Fe-only hydrogenase"/>
    <property type="match status" value="1"/>
</dbReference>
<feature type="domain" description="Iron hydrogenase large subunit C-terminal" evidence="2">
    <location>
        <begin position="269"/>
        <end position="467"/>
    </location>
</feature>
<feature type="domain" description="Iron hydrogenase large subunit C-terminal" evidence="2">
    <location>
        <begin position="91"/>
        <end position="234"/>
    </location>
</feature>
<gene>
    <name evidence="3" type="ORF">BaOVIS_032310</name>
</gene>
<name>A0A9W5WWM2_BABOV</name>
<evidence type="ECO:0000313" key="3">
    <source>
        <dbReference type="EMBL" id="GFE55827.1"/>
    </source>
</evidence>
<dbReference type="Proteomes" id="UP001057455">
    <property type="component" value="Unassembled WGS sequence"/>
</dbReference>
<sequence length="561" mass="62507">MFSTALKIDQLNDFLNLSEECVLPVNKDVKTYEVKLRNNATRHSTSSTKKVLVGLSDCMTCSGCLTSSEDVILRNRGYEDIAKKLESEQWAVVSIAPQTAFMFAAVYRVSYQTAFRRLSYLLRKLGAKKVYDMQLADAVAVQQAILEFKRYVDISGSNLDGQNSSTITACTVAGNHSFNSTAHVASINRQLPIITSHCPGWTTYAEKNLGPNVVSKISNKSSSQQIQGMLIKTLGRILDTSKLKKSTVVGHAFNGGYHGLENWSISTDMPTKIYHVVTAPCYDKKVEAMRHQGVDLKKLYNRMGITVDAEVFVDDVLSTSDLQKIMELYNIDFDTLPEMDLDPVFTQDHAAIFSQMFGKMFGTDVHVPEPYTYIRPSLKYSQSGGFAQELKQFAKKYLGIPDAEFEETINPDYREATLRSGNRIMKFVLAYGFRNVQNMLQKIKKQEDCQIAYIEVMACPGGCFNGAGQVLIPPEKPRGLPYIGKLLDMFRGQNDVEPAKLASALYHESSDYVCTDQRTDVVAITNTVIPTFSSYVGTDIVGTRFESTDPGQKSSVAALKW</sequence>
<organism evidence="3 4">
    <name type="scientific">Babesia ovis</name>
    <dbReference type="NCBI Taxonomy" id="5869"/>
    <lineage>
        <taxon>Eukaryota</taxon>
        <taxon>Sar</taxon>
        <taxon>Alveolata</taxon>
        <taxon>Apicomplexa</taxon>
        <taxon>Aconoidasida</taxon>
        <taxon>Piroplasmida</taxon>
        <taxon>Babesiidae</taxon>
        <taxon>Babesia</taxon>
    </lineage>
</organism>
<comment type="caution">
    <text evidence="3">The sequence shown here is derived from an EMBL/GenBank/DDBJ whole genome shotgun (WGS) entry which is preliminary data.</text>
</comment>